<evidence type="ECO:0000256" key="6">
    <source>
        <dbReference type="ARBA" id="ARBA00022801"/>
    </source>
</evidence>
<keyword evidence="7 9" id="KW-0496">Mitochondrion</keyword>
<keyword evidence="5" id="KW-0101">Branched-chain amino acid catabolism</keyword>
<dbReference type="GO" id="GO:0003860">
    <property type="term" value="F:3-hydroxyisobutyryl-CoA hydrolase activity"/>
    <property type="evidence" value="ECO:0007669"/>
    <property type="project" value="UniProtKB-UniRule"/>
</dbReference>
<name>A0AAV7ABD6_ENGPU</name>
<keyword evidence="12" id="KW-1185">Reference proteome</keyword>
<dbReference type="CDD" id="cd06558">
    <property type="entry name" value="crotonase-like"/>
    <property type="match status" value="1"/>
</dbReference>
<proteinExistence type="inferred from homology"/>
<evidence type="ECO:0000256" key="2">
    <source>
        <dbReference type="ARBA" id="ARBA00004173"/>
    </source>
</evidence>
<feature type="domain" description="Enoyl-CoA hydratase/isomerase" evidence="10">
    <location>
        <begin position="41"/>
        <end position="370"/>
    </location>
</feature>
<dbReference type="InterPro" id="IPR045004">
    <property type="entry name" value="ECH_dom"/>
</dbReference>
<accession>A0AAV7ABD6</accession>
<comment type="function">
    <text evidence="8">Hydrolyzes 3-hydroxyisobutyryl-CoA (HIBYL-CoA), a saline catabolite. Has high activity toward isobutyryl-CoA. Could be an isobutyryl-CoA dehydrogenase that functions in valine catabolism. Also hydrolyzes 3-hydroxypropanoyl-CoA.</text>
</comment>
<comment type="subcellular location">
    <subcellularLocation>
        <location evidence="2 9">Mitochondrion</location>
    </subcellularLocation>
</comment>
<dbReference type="Gene3D" id="3.90.226.10">
    <property type="entry name" value="2-enoyl-CoA Hydratase, Chain A, domain 1"/>
    <property type="match status" value="1"/>
</dbReference>
<comment type="caution">
    <text evidence="11">The sequence shown here is derived from an EMBL/GenBank/DDBJ whole genome shotgun (WGS) entry which is preliminary data.</text>
</comment>
<evidence type="ECO:0000256" key="7">
    <source>
        <dbReference type="ARBA" id="ARBA00023128"/>
    </source>
</evidence>
<dbReference type="EMBL" id="WNYA01000008">
    <property type="protein sequence ID" value="KAG8558671.1"/>
    <property type="molecule type" value="Genomic_DNA"/>
</dbReference>
<dbReference type="Pfam" id="PF16113">
    <property type="entry name" value="ECH_2"/>
    <property type="match status" value="1"/>
</dbReference>
<dbReference type="InterPro" id="IPR029045">
    <property type="entry name" value="ClpP/crotonase-like_dom_sf"/>
</dbReference>
<sequence length="380" mass="41847">MLPSRLRLTSNRLQIILQHLRMSGQKAPDAEVLLEKHGCSGLITLNRPKALNALNLNMSRLIYNQLKLWEEDPETFLVIIKGAGGKAFCAGGDIIAITEAGKTGAPLAQDFFKEEYILNNAIGTYKKPYVALIDGITMGGGVGLSVHGHFRVASERTLFAMPETAIGLFPDVGGGYFLPRLPGKIGLFIALTGFRLKGRDVQKAGIATHFVDSQKIPSLEKDLITLKCPSKEDIIDVLNAYHNESSASEDLPFILAECLDKINSLFSGNSVEEIIDNLKQDGSPFANQQLKILSKMSPTSLKITFRQLKNGSSLTLQEVLTMEYRLSQASMSGHDFYEGVRAMLIDKDQNPKWKPEELKEVTDKYLDSCFASLGGRDLIL</sequence>
<reference evidence="11" key="1">
    <citation type="thesis" date="2020" institute="ProQuest LLC" country="789 East Eisenhower Parkway, Ann Arbor, MI, USA">
        <title>Comparative Genomics and Chromosome Evolution.</title>
        <authorList>
            <person name="Mudd A.B."/>
        </authorList>
    </citation>
    <scope>NUCLEOTIDE SEQUENCE</scope>
    <source>
        <strain evidence="11">237g6f4</strain>
        <tissue evidence="11">Blood</tissue>
    </source>
</reference>
<evidence type="ECO:0000256" key="3">
    <source>
        <dbReference type="ARBA" id="ARBA00005109"/>
    </source>
</evidence>
<evidence type="ECO:0000256" key="4">
    <source>
        <dbReference type="ARBA" id="ARBA00005254"/>
    </source>
</evidence>
<dbReference type="PANTHER" id="PTHR43176:SF3">
    <property type="entry name" value="3-HYDROXYISOBUTYRYL-COA HYDROLASE, MITOCHONDRIAL"/>
    <property type="match status" value="1"/>
</dbReference>
<dbReference type="InterPro" id="IPR032259">
    <property type="entry name" value="HIBYL-CoA-H"/>
</dbReference>
<evidence type="ECO:0000256" key="9">
    <source>
        <dbReference type="RuleBase" id="RU369070"/>
    </source>
</evidence>
<dbReference type="NCBIfam" id="NF004127">
    <property type="entry name" value="PRK05617.1"/>
    <property type="match status" value="1"/>
</dbReference>
<dbReference type="GO" id="GO:0005739">
    <property type="term" value="C:mitochondrion"/>
    <property type="evidence" value="ECO:0007669"/>
    <property type="project" value="UniProtKB-SubCell"/>
</dbReference>
<evidence type="ECO:0000313" key="11">
    <source>
        <dbReference type="EMBL" id="KAG8558671.1"/>
    </source>
</evidence>
<evidence type="ECO:0000256" key="8">
    <source>
        <dbReference type="ARBA" id="ARBA00024871"/>
    </source>
</evidence>
<evidence type="ECO:0000256" key="1">
    <source>
        <dbReference type="ARBA" id="ARBA00001709"/>
    </source>
</evidence>
<dbReference type="Proteomes" id="UP000824782">
    <property type="component" value="Unassembled WGS sequence"/>
</dbReference>
<gene>
    <name evidence="11" type="ORF">GDO81_017098</name>
</gene>
<evidence type="ECO:0000256" key="5">
    <source>
        <dbReference type="ARBA" id="ARBA00022456"/>
    </source>
</evidence>
<protein>
    <recommendedName>
        <fullName evidence="9">3-hydroxyisobutyryl-CoA hydrolase</fullName>
        <shortName evidence="9">HIB-CoA hydrolase</shortName>
        <shortName evidence="9">HIBYL-CoA-H</shortName>
        <ecNumber evidence="9">3.1.2.4</ecNumber>
    </recommendedName>
    <alternativeName>
        <fullName evidence="9">3-hydroxyisobutyryl-coenzyme A hydrolase</fullName>
    </alternativeName>
</protein>
<dbReference type="GO" id="GO:0006574">
    <property type="term" value="P:L-valine catabolic process"/>
    <property type="evidence" value="ECO:0007669"/>
    <property type="project" value="UniProtKB-UniRule"/>
</dbReference>
<comment type="pathway">
    <text evidence="3 9">Amino-acid degradation; L-valine degradation.</text>
</comment>
<organism evidence="11 12">
    <name type="scientific">Engystomops pustulosus</name>
    <name type="common">Tungara frog</name>
    <name type="synonym">Physalaemus pustulosus</name>
    <dbReference type="NCBI Taxonomy" id="76066"/>
    <lineage>
        <taxon>Eukaryota</taxon>
        <taxon>Metazoa</taxon>
        <taxon>Chordata</taxon>
        <taxon>Craniata</taxon>
        <taxon>Vertebrata</taxon>
        <taxon>Euteleostomi</taxon>
        <taxon>Amphibia</taxon>
        <taxon>Batrachia</taxon>
        <taxon>Anura</taxon>
        <taxon>Neobatrachia</taxon>
        <taxon>Hyloidea</taxon>
        <taxon>Leptodactylidae</taxon>
        <taxon>Leiuperinae</taxon>
        <taxon>Engystomops</taxon>
    </lineage>
</organism>
<evidence type="ECO:0000313" key="12">
    <source>
        <dbReference type="Proteomes" id="UP000824782"/>
    </source>
</evidence>
<evidence type="ECO:0000259" key="10">
    <source>
        <dbReference type="Pfam" id="PF16113"/>
    </source>
</evidence>
<keyword evidence="6 9" id="KW-0378">Hydrolase</keyword>
<comment type="catalytic activity">
    <reaction evidence="1 9">
        <text>3-hydroxy-2-methylpropanoyl-CoA + H2O = 3-hydroxy-2-methylpropanoate + CoA + H(+)</text>
        <dbReference type="Rhea" id="RHEA:20888"/>
        <dbReference type="ChEBI" id="CHEBI:11805"/>
        <dbReference type="ChEBI" id="CHEBI:15377"/>
        <dbReference type="ChEBI" id="CHEBI:15378"/>
        <dbReference type="ChEBI" id="CHEBI:57287"/>
        <dbReference type="ChEBI" id="CHEBI:57340"/>
        <dbReference type="EC" id="3.1.2.4"/>
    </reaction>
</comment>
<dbReference type="PANTHER" id="PTHR43176">
    <property type="entry name" value="3-HYDROXYISOBUTYRYL-COA HYDROLASE-RELATED"/>
    <property type="match status" value="1"/>
</dbReference>
<dbReference type="SUPFAM" id="SSF52096">
    <property type="entry name" value="ClpP/crotonase"/>
    <property type="match status" value="1"/>
</dbReference>
<comment type="similarity">
    <text evidence="4 9">Belongs to the enoyl-CoA hydratase/isomerase family.</text>
</comment>
<dbReference type="AlphaFoldDB" id="A0AAV7ABD6"/>
<dbReference type="FunFam" id="3.90.226.10:FF:000026">
    <property type="entry name" value="3-hydroxyisobutyryl-CoA hydrolase, mitochondrial"/>
    <property type="match status" value="1"/>
</dbReference>
<dbReference type="EC" id="3.1.2.4" evidence="9"/>